<sequence length="240" mass="27533">MEQTEVKTVDKIAMSDVIMSTSKQLNQCIGRFATLKQTVSNTNFVDEPMEIEANQLDEELTAMKTRFDELMLMEQIYYFDSNTFVEEGISHEDIAMLGSFCETTRKVIIKTINDLHNFMDKINAVMQENRLKYRTEELKKHTTETAQVEVNEKMEELVEQTSVAVQQLIVQQNETKEILEKGDMNGLQTAVETNNQDLKEATKEVKKARAALKRNKDTIYLLSALIMLAALIVLLVLVRK</sequence>
<keyword evidence="7" id="KW-1185">Reference proteome</keyword>
<keyword evidence="2" id="KW-1133">Transmembrane helix</keyword>
<keyword evidence="2" id="KW-0472">Membrane</keyword>
<dbReference type="Proteomes" id="UP001642409">
    <property type="component" value="Unassembled WGS sequence"/>
</dbReference>
<dbReference type="EMBL" id="CAXDID020000160">
    <property type="protein sequence ID" value="CAL6044393.1"/>
    <property type="molecule type" value="Genomic_DNA"/>
</dbReference>
<dbReference type="EMBL" id="CATOUU010000227">
    <property type="protein sequence ID" value="CAI9921663.1"/>
    <property type="molecule type" value="Genomic_DNA"/>
</dbReference>
<evidence type="ECO:0000313" key="4">
    <source>
        <dbReference type="EMBL" id="CAI9950185.1"/>
    </source>
</evidence>
<evidence type="ECO:0000313" key="7">
    <source>
        <dbReference type="Proteomes" id="UP001642409"/>
    </source>
</evidence>
<keyword evidence="1" id="KW-0175">Coiled coil</keyword>
<evidence type="ECO:0000313" key="6">
    <source>
        <dbReference type="EMBL" id="CAL6086260.1"/>
    </source>
</evidence>
<accession>A0AA86NME1</accession>
<gene>
    <name evidence="4" type="ORF">HINF_LOCUS37830</name>
    <name evidence="5" type="ORF">HINF_LOCUS40536</name>
    <name evidence="6" type="ORF">HINF_LOCUS63079</name>
    <name evidence="3" type="ORF">HINF_LOCUS9308</name>
</gene>
<evidence type="ECO:0000313" key="3">
    <source>
        <dbReference type="EMBL" id="CAI9921663.1"/>
    </source>
</evidence>
<organism evidence="3">
    <name type="scientific">Hexamita inflata</name>
    <dbReference type="NCBI Taxonomy" id="28002"/>
    <lineage>
        <taxon>Eukaryota</taxon>
        <taxon>Metamonada</taxon>
        <taxon>Diplomonadida</taxon>
        <taxon>Hexamitidae</taxon>
        <taxon>Hexamitinae</taxon>
        <taxon>Hexamita</taxon>
    </lineage>
</organism>
<evidence type="ECO:0000313" key="5">
    <source>
        <dbReference type="EMBL" id="CAL6044393.1"/>
    </source>
</evidence>
<dbReference type="EMBL" id="CAXDID020000391">
    <property type="protein sequence ID" value="CAL6086260.1"/>
    <property type="molecule type" value="Genomic_DNA"/>
</dbReference>
<comment type="caution">
    <text evidence="3">The sequence shown here is derived from an EMBL/GenBank/DDBJ whole genome shotgun (WGS) entry which is preliminary data.</text>
</comment>
<dbReference type="AlphaFoldDB" id="A0AA86NME1"/>
<reference evidence="3" key="1">
    <citation type="submission" date="2023-06" db="EMBL/GenBank/DDBJ databases">
        <authorList>
            <person name="Kurt Z."/>
        </authorList>
    </citation>
    <scope>NUCLEOTIDE SEQUENCE</scope>
</reference>
<reference evidence="5 7" key="2">
    <citation type="submission" date="2024-07" db="EMBL/GenBank/DDBJ databases">
        <authorList>
            <person name="Akdeniz Z."/>
        </authorList>
    </citation>
    <scope>NUCLEOTIDE SEQUENCE [LARGE SCALE GENOMIC DNA]</scope>
</reference>
<feature type="coiled-coil region" evidence="1">
    <location>
        <begin position="184"/>
        <end position="218"/>
    </location>
</feature>
<evidence type="ECO:0000256" key="2">
    <source>
        <dbReference type="SAM" id="Phobius"/>
    </source>
</evidence>
<feature type="transmembrane region" description="Helical" evidence="2">
    <location>
        <begin position="219"/>
        <end position="238"/>
    </location>
</feature>
<name>A0AA86NME1_9EUKA</name>
<evidence type="ECO:0000256" key="1">
    <source>
        <dbReference type="SAM" id="Coils"/>
    </source>
</evidence>
<dbReference type="EMBL" id="CATOUU010000807">
    <property type="protein sequence ID" value="CAI9950185.1"/>
    <property type="molecule type" value="Genomic_DNA"/>
</dbReference>
<keyword evidence="2" id="KW-0812">Transmembrane</keyword>
<protein>
    <submittedName>
        <fullName evidence="5">Hypothetical_protein</fullName>
    </submittedName>
</protein>
<proteinExistence type="predicted"/>